<keyword evidence="3 7" id="KW-0694">RNA-binding</keyword>
<dbReference type="GO" id="GO:0005840">
    <property type="term" value="C:ribosome"/>
    <property type="evidence" value="ECO:0007669"/>
    <property type="project" value="UniProtKB-KW"/>
</dbReference>
<dbReference type="Gene3D" id="3.30.420.80">
    <property type="entry name" value="Ribosomal protein S11"/>
    <property type="match status" value="1"/>
</dbReference>
<dbReference type="Proteomes" id="UP000177097">
    <property type="component" value="Unassembled WGS sequence"/>
</dbReference>
<dbReference type="GO" id="GO:0003735">
    <property type="term" value="F:structural constituent of ribosome"/>
    <property type="evidence" value="ECO:0007669"/>
    <property type="project" value="InterPro"/>
</dbReference>
<protein>
    <recommendedName>
        <fullName evidence="6 7">Small ribosomal subunit protein uS11</fullName>
    </recommendedName>
</protein>
<evidence type="ECO:0000256" key="5">
    <source>
        <dbReference type="ARBA" id="ARBA00023274"/>
    </source>
</evidence>
<dbReference type="InterPro" id="IPR018102">
    <property type="entry name" value="Ribosomal_uS11_CS"/>
</dbReference>
<dbReference type="PANTHER" id="PTHR11759">
    <property type="entry name" value="40S RIBOSOMAL PROTEIN S14/30S RIBOSOMAL PROTEIN S11"/>
    <property type="match status" value="1"/>
</dbReference>
<comment type="function">
    <text evidence="7">Located on the platform of the 30S subunit, it bridges several disparate RNA helices of the 16S rRNA. Forms part of the Shine-Dalgarno cleft in the 70S ribosome.</text>
</comment>
<evidence type="ECO:0000256" key="3">
    <source>
        <dbReference type="ARBA" id="ARBA00022884"/>
    </source>
</evidence>
<evidence type="ECO:0000313" key="9">
    <source>
        <dbReference type="EMBL" id="OGL71105.1"/>
    </source>
</evidence>
<comment type="similarity">
    <text evidence="1 7 8">Belongs to the universal ribosomal protein uS11 family.</text>
</comment>
<dbReference type="InterPro" id="IPR019981">
    <property type="entry name" value="Ribosomal_uS11_bac-type"/>
</dbReference>
<reference evidence="9 10" key="1">
    <citation type="journal article" date="2016" name="Nat. Commun.">
        <title>Thousands of microbial genomes shed light on interconnected biogeochemical processes in an aquifer system.</title>
        <authorList>
            <person name="Anantharaman K."/>
            <person name="Brown C.T."/>
            <person name="Hug L.A."/>
            <person name="Sharon I."/>
            <person name="Castelle C.J."/>
            <person name="Probst A.J."/>
            <person name="Thomas B.C."/>
            <person name="Singh A."/>
            <person name="Wilkins M.J."/>
            <person name="Karaoz U."/>
            <person name="Brodie E.L."/>
            <person name="Williams K.H."/>
            <person name="Hubbard S.S."/>
            <person name="Banfield J.F."/>
        </authorList>
    </citation>
    <scope>NUCLEOTIDE SEQUENCE [LARGE SCALE GENOMIC DNA]</scope>
</reference>
<dbReference type="PIRSF" id="PIRSF002131">
    <property type="entry name" value="Ribosomal_S11"/>
    <property type="match status" value="1"/>
</dbReference>
<dbReference type="AlphaFoldDB" id="A0A1F7TYL9"/>
<comment type="caution">
    <text evidence="9">The sequence shown here is derived from an EMBL/GenBank/DDBJ whole genome shotgun (WGS) entry which is preliminary data.</text>
</comment>
<dbReference type="PROSITE" id="PS00054">
    <property type="entry name" value="RIBOSOMAL_S11"/>
    <property type="match status" value="1"/>
</dbReference>
<evidence type="ECO:0000256" key="7">
    <source>
        <dbReference type="HAMAP-Rule" id="MF_01310"/>
    </source>
</evidence>
<dbReference type="SUPFAM" id="SSF53137">
    <property type="entry name" value="Translational machinery components"/>
    <property type="match status" value="1"/>
</dbReference>
<evidence type="ECO:0000256" key="1">
    <source>
        <dbReference type="ARBA" id="ARBA00006194"/>
    </source>
</evidence>
<dbReference type="InterPro" id="IPR036967">
    <property type="entry name" value="Ribosomal_uS11_sf"/>
</dbReference>
<evidence type="ECO:0000256" key="8">
    <source>
        <dbReference type="RuleBase" id="RU003629"/>
    </source>
</evidence>
<keyword evidence="4 7" id="KW-0689">Ribosomal protein</keyword>
<keyword evidence="2 7" id="KW-0699">rRNA-binding</keyword>
<dbReference type="HAMAP" id="MF_01310">
    <property type="entry name" value="Ribosomal_uS11"/>
    <property type="match status" value="1"/>
</dbReference>
<dbReference type="NCBIfam" id="TIGR03632">
    <property type="entry name" value="uS11_bact"/>
    <property type="match status" value="1"/>
</dbReference>
<dbReference type="EMBL" id="MGDX01000017">
    <property type="protein sequence ID" value="OGL71105.1"/>
    <property type="molecule type" value="Genomic_DNA"/>
</dbReference>
<dbReference type="GO" id="GO:0006412">
    <property type="term" value="P:translation"/>
    <property type="evidence" value="ECO:0007669"/>
    <property type="project" value="UniProtKB-UniRule"/>
</dbReference>
<dbReference type="Pfam" id="PF00411">
    <property type="entry name" value="Ribosomal_S11"/>
    <property type="match status" value="1"/>
</dbReference>
<dbReference type="GO" id="GO:1990904">
    <property type="term" value="C:ribonucleoprotein complex"/>
    <property type="evidence" value="ECO:0007669"/>
    <property type="project" value="UniProtKB-KW"/>
</dbReference>
<accession>A0A1F7TYL9</accession>
<evidence type="ECO:0000256" key="2">
    <source>
        <dbReference type="ARBA" id="ARBA00022730"/>
    </source>
</evidence>
<evidence type="ECO:0000256" key="4">
    <source>
        <dbReference type="ARBA" id="ARBA00022980"/>
    </source>
</evidence>
<dbReference type="STRING" id="1802389.A3C17_01165"/>
<organism evidence="9 10">
    <name type="scientific">Candidatus Uhrbacteria bacterium RIFCSPHIGHO2_02_FULL_53_13</name>
    <dbReference type="NCBI Taxonomy" id="1802389"/>
    <lineage>
        <taxon>Bacteria</taxon>
        <taxon>Candidatus Uhriibacteriota</taxon>
    </lineage>
</organism>
<dbReference type="GO" id="GO:0019843">
    <property type="term" value="F:rRNA binding"/>
    <property type="evidence" value="ECO:0007669"/>
    <property type="project" value="UniProtKB-UniRule"/>
</dbReference>
<sequence>MAKVIASKKKNKALSQVPRAQVHVHASFNNTILTLTDMNGNTLAWSSAGHMGFKGPKKSTPFAASQVTENLVQKAQTFGVKEINVFSSGIGSGRDSAIRTLNSAGLNILSVKDVTPTPHNGCRARRPRRL</sequence>
<dbReference type="NCBIfam" id="NF003698">
    <property type="entry name" value="PRK05309.1"/>
    <property type="match status" value="1"/>
</dbReference>
<name>A0A1F7TYL9_9BACT</name>
<evidence type="ECO:0000313" key="10">
    <source>
        <dbReference type="Proteomes" id="UP000177097"/>
    </source>
</evidence>
<keyword evidence="5 7" id="KW-0687">Ribonucleoprotein</keyword>
<proteinExistence type="inferred from homology"/>
<gene>
    <name evidence="7" type="primary">rpsK</name>
    <name evidence="9" type="ORF">A3C17_01165</name>
</gene>
<evidence type="ECO:0000256" key="6">
    <source>
        <dbReference type="ARBA" id="ARBA00035160"/>
    </source>
</evidence>
<comment type="subunit">
    <text evidence="7">Part of the 30S ribosomal subunit. Interacts with proteins S7 and S18. Binds to IF-3.</text>
</comment>
<dbReference type="InterPro" id="IPR001971">
    <property type="entry name" value="Ribosomal_uS11"/>
</dbReference>